<dbReference type="AlphaFoldDB" id="A0AAV4FNL9"/>
<organism evidence="2 3">
    <name type="scientific">Elysia marginata</name>
    <dbReference type="NCBI Taxonomy" id="1093978"/>
    <lineage>
        <taxon>Eukaryota</taxon>
        <taxon>Metazoa</taxon>
        <taxon>Spiralia</taxon>
        <taxon>Lophotrochozoa</taxon>
        <taxon>Mollusca</taxon>
        <taxon>Gastropoda</taxon>
        <taxon>Heterobranchia</taxon>
        <taxon>Euthyneura</taxon>
        <taxon>Panpulmonata</taxon>
        <taxon>Sacoglossa</taxon>
        <taxon>Placobranchoidea</taxon>
        <taxon>Plakobranchidae</taxon>
        <taxon>Elysia</taxon>
    </lineage>
</organism>
<dbReference type="Proteomes" id="UP000762676">
    <property type="component" value="Unassembled WGS sequence"/>
</dbReference>
<name>A0AAV4FNL9_9GAST</name>
<keyword evidence="3" id="KW-1185">Reference proteome</keyword>
<evidence type="ECO:0000313" key="2">
    <source>
        <dbReference type="EMBL" id="GFR74819.1"/>
    </source>
</evidence>
<feature type="region of interest" description="Disordered" evidence="1">
    <location>
        <begin position="1"/>
        <end position="78"/>
    </location>
</feature>
<feature type="compositionally biased region" description="Low complexity" evidence="1">
    <location>
        <begin position="36"/>
        <end position="62"/>
    </location>
</feature>
<feature type="compositionally biased region" description="Basic residues" evidence="1">
    <location>
        <begin position="1"/>
        <end position="13"/>
    </location>
</feature>
<protein>
    <submittedName>
        <fullName evidence="2">Uncharacterized protein</fullName>
    </submittedName>
</protein>
<sequence length="136" mass="15220">MQGRYGRHTKGQTRRAPCTADKTGTLHRRHDRNPARQTRQTQQTRQTHCTADTADTSDTADTLHGRHGRHPARQTRQTTCKADTTDTLLWLILNDLYKCTSSLYDLSEVGTRLSSSAYLSDACHLAEGMSLFSASL</sequence>
<evidence type="ECO:0000313" key="3">
    <source>
        <dbReference type="Proteomes" id="UP000762676"/>
    </source>
</evidence>
<evidence type="ECO:0000256" key="1">
    <source>
        <dbReference type="SAM" id="MobiDB-lite"/>
    </source>
</evidence>
<reference evidence="2 3" key="1">
    <citation type="journal article" date="2021" name="Elife">
        <title>Chloroplast acquisition without the gene transfer in kleptoplastic sea slugs, Plakobranchus ocellatus.</title>
        <authorList>
            <person name="Maeda T."/>
            <person name="Takahashi S."/>
            <person name="Yoshida T."/>
            <person name="Shimamura S."/>
            <person name="Takaki Y."/>
            <person name="Nagai Y."/>
            <person name="Toyoda A."/>
            <person name="Suzuki Y."/>
            <person name="Arimoto A."/>
            <person name="Ishii H."/>
            <person name="Satoh N."/>
            <person name="Nishiyama T."/>
            <person name="Hasebe M."/>
            <person name="Maruyama T."/>
            <person name="Minagawa J."/>
            <person name="Obokata J."/>
            <person name="Shigenobu S."/>
        </authorList>
    </citation>
    <scope>NUCLEOTIDE SEQUENCE [LARGE SCALE GENOMIC DNA]</scope>
</reference>
<comment type="caution">
    <text evidence="2">The sequence shown here is derived from an EMBL/GenBank/DDBJ whole genome shotgun (WGS) entry which is preliminary data.</text>
</comment>
<proteinExistence type="predicted"/>
<accession>A0AAV4FNL9</accession>
<dbReference type="EMBL" id="BMAT01007946">
    <property type="protein sequence ID" value="GFR74819.1"/>
    <property type="molecule type" value="Genomic_DNA"/>
</dbReference>
<gene>
    <name evidence="2" type="ORF">ElyMa_003902900</name>
</gene>